<feature type="signal peptide" evidence="1">
    <location>
        <begin position="1"/>
        <end position="23"/>
    </location>
</feature>
<evidence type="ECO:0000313" key="2">
    <source>
        <dbReference type="EMBL" id="MUV14548.1"/>
    </source>
</evidence>
<dbReference type="EMBL" id="WOXT01000002">
    <property type="protein sequence ID" value="MUV14548.1"/>
    <property type="molecule type" value="Genomic_DNA"/>
</dbReference>
<name>A0A7C9M1S2_9GAMM</name>
<proteinExistence type="predicted"/>
<evidence type="ECO:0000256" key="1">
    <source>
        <dbReference type="SAM" id="SignalP"/>
    </source>
</evidence>
<reference evidence="2 3" key="1">
    <citation type="submission" date="2019-12" db="EMBL/GenBank/DDBJ databases">
        <authorList>
            <person name="Xu J."/>
        </authorList>
    </citation>
    <scope>NUCLEOTIDE SEQUENCE [LARGE SCALE GENOMIC DNA]</scope>
    <source>
        <strain evidence="2 3">HX-5-24</strain>
    </source>
</reference>
<evidence type="ECO:0008006" key="4">
    <source>
        <dbReference type="Google" id="ProtNLM"/>
    </source>
</evidence>
<feature type="chain" id="PRO_5028814365" description="Spore coat protein U domain-containing protein" evidence="1">
    <location>
        <begin position="24"/>
        <end position="171"/>
    </location>
</feature>
<evidence type="ECO:0000313" key="3">
    <source>
        <dbReference type="Proteomes" id="UP000479692"/>
    </source>
</evidence>
<organism evidence="2 3">
    <name type="scientific">Noviluteimonas gilva</name>
    <dbReference type="NCBI Taxonomy" id="2682097"/>
    <lineage>
        <taxon>Bacteria</taxon>
        <taxon>Pseudomonadati</taxon>
        <taxon>Pseudomonadota</taxon>
        <taxon>Gammaproteobacteria</taxon>
        <taxon>Lysobacterales</taxon>
        <taxon>Lysobacteraceae</taxon>
        <taxon>Noviluteimonas</taxon>
    </lineage>
</organism>
<dbReference type="AlphaFoldDB" id="A0A7C9M1S2"/>
<keyword evidence="1" id="KW-0732">Signal</keyword>
<gene>
    <name evidence="2" type="ORF">GN331_10045</name>
</gene>
<dbReference type="Proteomes" id="UP000479692">
    <property type="component" value="Unassembled WGS sequence"/>
</dbReference>
<sequence>MKATHALTAILLVAAVLSAPAKAARVEEPGSTACVGNTAQDDNALRKRTSGATNESTTSVVITCSVPIVSLMIPPNDSTNVVRVRLALFNGATASRNIGCRLVRFNNGPGGPDPVIANVTVPRNGRAVMDIRPDQDRHGQTSFALTCTIPPLMTIERLTLDTRDFQWMPME</sequence>
<accession>A0A7C9M1S2</accession>
<protein>
    <recommendedName>
        <fullName evidence="4">Spore coat protein U domain-containing protein</fullName>
    </recommendedName>
</protein>
<comment type="caution">
    <text evidence="2">The sequence shown here is derived from an EMBL/GenBank/DDBJ whole genome shotgun (WGS) entry which is preliminary data.</text>
</comment>
<dbReference type="RefSeq" id="WP_156641827.1">
    <property type="nucleotide sequence ID" value="NZ_WOXT01000002.1"/>
</dbReference>
<keyword evidence="3" id="KW-1185">Reference proteome</keyword>